<dbReference type="SUPFAM" id="SSF53850">
    <property type="entry name" value="Periplasmic binding protein-like II"/>
    <property type="match status" value="1"/>
</dbReference>
<proteinExistence type="predicted"/>
<protein>
    <recommendedName>
        <fullName evidence="3">Phosphate ABC transporter substrate-binding protein</fullName>
    </recommendedName>
</protein>
<reference evidence="1 2" key="1">
    <citation type="submission" date="2021-05" db="EMBL/GenBank/DDBJ databases">
        <title>Molecular characterization for Shewanella algae harboring chromosomal blaOXA-55-like strains isolated from clinical and environment sample.</title>
        <authorList>
            <person name="Ohama Y."/>
            <person name="Aoki K."/>
            <person name="Harada S."/>
            <person name="Moriya K."/>
            <person name="Ishii Y."/>
            <person name="Tateda K."/>
        </authorList>
    </citation>
    <scope>NUCLEOTIDE SEQUENCE [LARGE SCALE GENOMIC DNA]</scope>
    <source>
        <strain evidence="1 2">MBTL60-118</strain>
    </source>
</reference>
<gene>
    <name evidence="1" type="ORF">TUM3794_02900</name>
</gene>
<evidence type="ECO:0000313" key="2">
    <source>
        <dbReference type="Proteomes" id="UP000773469"/>
    </source>
</evidence>
<comment type="caution">
    <text evidence="1">The sequence shown here is derived from an EMBL/GenBank/DDBJ whole genome shotgun (WGS) entry which is preliminary data.</text>
</comment>
<name>A0ABQ4NUH4_SHECO</name>
<dbReference type="Proteomes" id="UP000773469">
    <property type="component" value="Unassembled WGS sequence"/>
</dbReference>
<keyword evidence="2" id="KW-1185">Reference proteome</keyword>
<sequence length="118" mass="13365">MVVHKDNGIEQLTKAQVVDIFMGRYITFPNGQKAKAYDLAPKSNDKAQFYKLLVNRSEAQINAYWARLLFSGRSSPPVTVDSPERLVEALAQSPQGIAYIPSHYMTDKLKVVYRFEAL</sequence>
<evidence type="ECO:0008006" key="3">
    <source>
        <dbReference type="Google" id="ProtNLM"/>
    </source>
</evidence>
<organism evidence="1 2">
    <name type="scientific">Shewanella colwelliana</name>
    <name type="common">Alteromonas colwelliana</name>
    <dbReference type="NCBI Taxonomy" id="23"/>
    <lineage>
        <taxon>Bacteria</taxon>
        <taxon>Pseudomonadati</taxon>
        <taxon>Pseudomonadota</taxon>
        <taxon>Gammaproteobacteria</taxon>
        <taxon>Alteromonadales</taxon>
        <taxon>Shewanellaceae</taxon>
        <taxon>Shewanella</taxon>
    </lineage>
</organism>
<dbReference type="EMBL" id="BPEU01000002">
    <property type="protein sequence ID" value="GIU35353.1"/>
    <property type="molecule type" value="Genomic_DNA"/>
</dbReference>
<accession>A0ABQ4NUH4</accession>
<dbReference type="Gene3D" id="3.40.190.10">
    <property type="entry name" value="Periplasmic binding protein-like II"/>
    <property type="match status" value="1"/>
</dbReference>
<dbReference type="RefSeq" id="WP_245686967.1">
    <property type="nucleotide sequence ID" value="NZ_BPEU01000002.1"/>
</dbReference>
<evidence type="ECO:0000313" key="1">
    <source>
        <dbReference type="EMBL" id="GIU35353.1"/>
    </source>
</evidence>